<dbReference type="Proteomes" id="UP000179324">
    <property type="component" value="Unassembled WGS sequence"/>
</dbReference>
<reference evidence="1 2" key="1">
    <citation type="journal article" date="2016" name="Nat. Commun.">
        <title>Thousands of microbial genomes shed light on interconnected biogeochemical processes in an aquifer system.</title>
        <authorList>
            <person name="Anantharaman K."/>
            <person name="Brown C.T."/>
            <person name="Hug L.A."/>
            <person name="Sharon I."/>
            <person name="Castelle C.J."/>
            <person name="Probst A.J."/>
            <person name="Thomas B.C."/>
            <person name="Singh A."/>
            <person name="Wilkins M.J."/>
            <person name="Karaoz U."/>
            <person name="Brodie E.L."/>
            <person name="Williams K.H."/>
            <person name="Hubbard S.S."/>
            <person name="Banfield J.F."/>
        </authorList>
    </citation>
    <scope>NUCLEOTIDE SEQUENCE [LARGE SCALE GENOMIC DNA]</scope>
</reference>
<organism evidence="1 2">
    <name type="scientific">Candidatus Jorgensenbacteria bacterium GWC1_48_12</name>
    <dbReference type="NCBI Taxonomy" id="1798469"/>
    <lineage>
        <taxon>Bacteria</taxon>
        <taxon>Candidatus Joergenseniibacteriota</taxon>
    </lineage>
</organism>
<accession>A0A1F6BN18</accession>
<proteinExistence type="predicted"/>
<comment type="caution">
    <text evidence="1">The sequence shown here is derived from an EMBL/GenBank/DDBJ whole genome shotgun (WGS) entry which is preliminary data.</text>
</comment>
<evidence type="ECO:0000313" key="1">
    <source>
        <dbReference type="EMBL" id="OGG37947.1"/>
    </source>
</evidence>
<dbReference type="AlphaFoldDB" id="A0A1F6BN18"/>
<name>A0A1F6BN18_9BACT</name>
<dbReference type="EMBL" id="MFKI01000043">
    <property type="protein sequence ID" value="OGG37947.1"/>
    <property type="molecule type" value="Genomic_DNA"/>
</dbReference>
<gene>
    <name evidence="1" type="ORF">A2127_01020</name>
</gene>
<protein>
    <submittedName>
        <fullName evidence="1">Uncharacterized protein</fullName>
    </submittedName>
</protein>
<sequence>MRKPLAENDPIVARTQAAGILRAAGLEERFNALLRTLNDSPLDFISGCHTLMEQQPDPEIRAALLHHIVGSTFNAGSEYALRRRRDDEEFEANFRTLTSLPLDHPIITDMVEKHRAQAQA</sequence>
<evidence type="ECO:0000313" key="2">
    <source>
        <dbReference type="Proteomes" id="UP000179324"/>
    </source>
</evidence>